<evidence type="ECO:0000259" key="7">
    <source>
        <dbReference type="Pfam" id="PF10589"/>
    </source>
</evidence>
<keyword evidence="4" id="KW-0408">Iron</keyword>
<dbReference type="PANTHER" id="PTHR43578">
    <property type="entry name" value="NADH-QUINONE OXIDOREDUCTASE SUBUNIT F"/>
    <property type="match status" value="1"/>
</dbReference>
<evidence type="ECO:0000313" key="9">
    <source>
        <dbReference type="Proteomes" id="UP000825367"/>
    </source>
</evidence>
<accession>A0ABX8VJ77</accession>
<dbReference type="PANTHER" id="PTHR43578:SF3">
    <property type="entry name" value="NADH-QUINONE OXIDOREDUCTASE SUBUNIT F"/>
    <property type="match status" value="1"/>
</dbReference>
<dbReference type="SUPFAM" id="SSF140490">
    <property type="entry name" value="Nqo1C-terminal domain-like"/>
    <property type="match status" value="1"/>
</dbReference>
<dbReference type="InterPro" id="IPR037225">
    <property type="entry name" value="Nuo51_FMN-bd_sf"/>
</dbReference>
<keyword evidence="2" id="KW-0004">4Fe-4S</keyword>
<dbReference type="EMBL" id="CP080333">
    <property type="protein sequence ID" value="QYL15591.1"/>
    <property type="molecule type" value="Genomic_DNA"/>
</dbReference>
<dbReference type="SUPFAM" id="SSF142984">
    <property type="entry name" value="Nqo1 middle domain-like"/>
    <property type="match status" value="1"/>
</dbReference>
<dbReference type="InterPro" id="IPR011538">
    <property type="entry name" value="Nuo51_FMN-bd"/>
</dbReference>
<dbReference type="Gene3D" id="1.20.1440.230">
    <property type="entry name" value="NADH-ubiquinone oxidoreductase 51kDa subunit, iron-sulphur binding domain"/>
    <property type="match status" value="1"/>
</dbReference>
<dbReference type="Pfam" id="PF01512">
    <property type="entry name" value="Complex1_51K"/>
    <property type="match status" value="1"/>
</dbReference>
<sequence>MTSPTLPARILDPANIRRWTDSPGLMGHLAAQPHDYAGYVDRGGYRSAGTGAGRNADALEAVTGSPGLDKLRGRGGAAFPTTSKLRAVAAASAAAGKPAKVIANGAEGEPLSFKDRYLMRFRPHLVLDGLVLSARAVGADVAYVYAADAVSRYTMGTALARLTAEHDIGVDIRVVEAQDTYVAGEESAAVRSINTGVARPTDKPPRPFQVGVDDSPTLVLNVETLAWLAHANTAQDPAPSPGFLATISGPDIEPRLYELPDALPVGDLVFEITGERTSRYNILMGGFFGGILPGWPSLPLSFEAILRQGSSRGCGALYLMPPDTCPIRVAADVAAFYDDSNARQCRSCMSSTETVASVLASLGHRQPGKQYDQKLARWSTQLRGRGACAVPDGVALLLRSILRYYSHDFSRHLQAGCEQCAAAPQTNRWDYMTIGMDWNAQPAGSNNAAQPVASTVGSST</sequence>
<dbReference type="Pfam" id="PF10589">
    <property type="entry name" value="NADH_4Fe-4S"/>
    <property type="match status" value="1"/>
</dbReference>
<evidence type="ECO:0000256" key="3">
    <source>
        <dbReference type="ARBA" id="ARBA00022723"/>
    </source>
</evidence>
<name>A0ABX8VJ77_9MYCO</name>
<reference evidence="8 9" key="1">
    <citation type="submission" date="2021-07" db="EMBL/GenBank/DDBJ databases">
        <title>Whole genome sequencing of non-tuberculosis mycobacteria type-strains.</title>
        <authorList>
            <person name="Igarashi Y."/>
            <person name="Osugi A."/>
            <person name="Mitarai S."/>
        </authorList>
    </citation>
    <scope>NUCLEOTIDE SEQUENCE [LARGE SCALE GENOMIC DNA]</scope>
    <source>
        <strain evidence="8 9">JCM 16370</strain>
    </source>
</reference>
<evidence type="ECO:0000256" key="1">
    <source>
        <dbReference type="ARBA" id="ARBA00007523"/>
    </source>
</evidence>
<dbReference type="RefSeq" id="WP_071942649.1">
    <property type="nucleotide sequence ID" value="NZ_BAAAVX010000083.1"/>
</dbReference>
<dbReference type="InterPro" id="IPR019575">
    <property type="entry name" value="Nuop51_4Fe4S-bd"/>
</dbReference>
<gene>
    <name evidence="8" type="ORF">K0O64_21185</name>
</gene>
<dbReference type="Proteomes" id="UP000825367">
    <property type="component" value="Chromosome"/>
</dbReference>
<keyword evidence="9" id="KW-1185">Reference proteome</keyword>
<organism evidence="8 9">
    <name type="scientific">Mycolicibacterium pallens</name>
    <dbReference type="NCBI Taxonomy" id="370524"/>
    <lineage>
        <taxon>Bacteria</taxon>
        <taxon>Bacillati</taxon>
        <taxon>Actinomycetota</taxon>
        <taxon>Actinomycetes</taxon>
        <taxon>Mycobacteriales</taxon>
        <taxon>Mycobacteriaceae</taxon>
        <taxon>Mycolicibacterium</taxon>
    </lineage>
</organism>
<feature type="domain" description="NADH-ubiquinone oxidoreductase 51kDa subunit iron-sulphur binding" evidence="7">
    <location>
        <begin position="329"/>
        <end position="412"/>
    </location>
</feature>
<dbReference type="InterPro" id="IPR037207">
    <property type="entry name" value="Nuop51_4Fe4S-bd_sf"/>
</dbReference>
<dbReference type="Gene3D" id="3.10.20.600">
    <property type="match status" value="1"/>
</dbReference>
<dbReference type="Gene3D" id="3.40.50.11540">
    <property type="entry name" value="NADH-ubiquinone oxidoreductase 51kDa subunit"/>
    <property type="match status" value="1"/>
</dbReference>
<evidence type="ECO:0008006" key="10">
    <source>
        <dbReference type="Google" id="ProtNLM"/>
    </source>
</evidence>
<feature type="domain" description="NADH-ubiquinone oxidoreductase 51kDa subunit FMN-binding" evidence="6">
    <location>
        <begin position="70"/>
        <end position="227"/>
    </location>
</feature>
<keyword evidence="3" id="KW-0479">Metal-binding</keyword>
<keyword evidence="5" id="KW-0411">Iron-sulfur</keyword>
<evidence type="ECO:0000256" key="5">
    <source>
        <dbReference type="ARBA" id="ARBA00023014"/>
    </source>
</evidence>
<proteinExistence type="inferred from homology"/>
<protein>
    <recommendedName>
        <fullName evidence="10">NADH dehydrogenase</fullName>
    </recommendedName>
</protein>
<dbReference type="SUPFAM" id="SSF142019">
    <property type="entry name" value="Nqo1 FMN-binding domain-like"/>
    <property type="match status" value="1"/>
</dbReference>
<evidence type="ECO:0000256" key="4">
    <source>
        <dbReference type="ARBA" id="ARBA00023004"/>
    </source>
</evidence>
<evidence type="ECO:0000256" key="2">
    <source>
        <dbReference type="ARBA" id="ARBA00022485"/>
    </source>
</evidence>
<comment type="similarity">
    <text evidence="1">Belongs to the complex I 51 kDa subunit family.</text>
</comment>
<evidence type="ECO:0000313" key="8">
    <source>
        <dbReference type="EMBL" id="QYL15591.1"/>
    </source>
</evidence>
<evidence type="ECO:0000259" key="6">
    <source>
        <dbReference type="Pfam" id="PF01512"/>
    </source>
</evidence>